<accession>A0A974GY09</accession>
<dbReference type="GO" id="GO:0000287">
    <property type="term" value="F:magnesium ion binding"/>
    <property type="evidence" value="ECO:0007669"/>
    <property type="project" value="TreeGrafter"/>
</dbReference>
<dbReference type="EMBL" id="JACBNQ010000027">
    <property type="protein sequence ID" value="NYB75711.1"/>
    <property type="molecule type" value="Genomic_DNA"/>
</dbReference>
<dbReference type="Gene3D" id="3.30.1240.10">
    <property type="match status" value="1"/>
</dbReference>
<dbReference type="GO" id="GO:0016791">
    <property type="term" value="F:phosphatase activity"/>
    <property type="evidence" value="ECO:0007669"/>
    <property type="project" value="TreeGrafter"/>
</dbReference>
<dbReference type="NCBIfam" id="TIGR00099">
    <property type="entry name" value="Cof-subfamily"/>
    <property type="match status" value="1"/>
</dbReference>
<evidence type="ECO:0000313" key="1">
    <source>
        <dbReference type="EMBL" id="NYB75711.1"/>
    </source>
</evidence>
<keyword evidence="2" id="KW-1185">Reference proteome</keyword>
<keyword evidence="1" id="KW-0378">Hydrolase</keyword>
<dbReference type="PANTHER" id="PTHR10000">
    <property type="entry name" value="PHOSPHOSERINE PHOSPHATASE"/>
    <property type="match status" value="1"/>
</dbReference>
<dbReference type="Proteomes" id="UP000611629">
    <property type="component" value="Unassembled WGS sequence"/>
</dbReference>
<name>A0A974GY09_SEDHY</name>
<dbReference type="Pfam" id="PF08282">
    <property type="entry name" value="Hydrolase_3"/>
    <property type="match status" value="1"/>
</dbReference>
<dbReference type="NCBIfam" id="TIGR01484">
    <property type="entry name" value="HAD-SF-IIB"/>
    <property type="match status" value="1"/>
</dbReference>
<dbReference type="SUPFAM" id="SSF56784">
    <property type="entry name" value="HAD-like"/>
    <property type="match status" value="1"/>
</dbReference>
<dbReference type="AlphaFoldDB" id="A0A974GY09"/>
<comment type="caution">
    <text evidence="1">The sequence shown here is derived from an EMBL/GenBank/DDBJ whole genome shotgun (WGS) entry which is preliminary data.</text>
</comment>
<dbReference type="InterPro" id="IPR006379">
    <property type="entry name" value="HAD-SF_hydro_IIB"/>
</dbReference>
<dbReference type="PANTHER" id="PTHR10000:SF8">
    <property type="entry name" value="HAD SUPERFAMILY HYDROLASE-LIKE, TYPE 3"/>
    <property type="match status" value="1"/>
</dbReference>
<organism evidence="1 2">
    <name type="scientific">Sedimentibacter hydroxybenzoicus DSM 7310</name>
    <dbReference type="NCBI Taxonomy" id="1123245"/>
    <lineage>
        <taxon>Bacteria</taxon>
        <taxon>Bacillati</taxon>
        <taxon>Bacillota</taxon>
        <taxon>Tissierellia</taxon>
        <taxon>Sedimentibacter</taxon>
    </lineage>
</organism>
<evidence type="ECO:0000313" key="2">
    <source>
        <dbReference type="Proteomes" id="UP000611629"/>
    </source>
</evidence>
<gene>
    <name evidence="1" type="ORF">HZF24_16300</name>
</gene>
<reference evidence="1" key="1">
    <citation type="submission" date="2020-07" db="EMBL/GenBank/DDBJ databases">
        <title>Genomic analysis of a strain of Sedimentibacter Hydroxybenzoicus DSM7310.</title>
        <authorList>
            <person name="Ma S."/>
        </authorList>
    </citation>
    <scope>NUCLEOTIDE SEQUENCE</scope>
    <source>
        <strain evidence="1">DSM 7310</strain>
    </source>
</reference>
<dbReference type="GO" id="GO:0005829">
    <property type="term" value="C:cytosol"/>
    <property type="evidence" value="ECO:0007669"/>
    <property type="project" value="TreeGrafter"/>
</dbReference>
<dbReference type="RefSeq" id="WP_179239430.1">
    <property type="nucleotide sequence ID" value="NZ_JACBNQ010000027.1"/>
</dbReference>
<dbReference type="InterPro" id="IPR000150">
    <property type="entry name" value="Cof"/>
</dbReference>
<sequence length="274" mass="31823">MKYKMVVSDLDGTLLDDEKQINDKTVYILNELYKKGIEIVIATGRNHYMAKKLIEPISNLNPVILSNNGSVVRHNDIALSYNYLNPLFFEKIYKEGLRRGLNPFIHVDEYDNGYDIIYEKEDFENEYSGYIKKDYNRARLIKFDPLKTNKILSVCYFDEYNKLSDFGTEMTNPKHYNTIFNRNIGNLALLEFLHLEGCKWSSLKKYAAQKNIEPEDIIALGDDNNDIEMLKNAGMGIAMVNGTEEIKKAARRISKFDNNNSGVYYELKELFDLK</sequence>
<dbReference type="Gene3D" id="3.40.50.1000">
    <property type="entry name" value="HAD superfamily/HAD-like"/>
    <property type="match status" value="1"/>
</dbReference>
<dbReference type="InterPro" id="IPR023214">
    <property type="entry name" value="HAD_sf"/>
</dbReference>
<protein>
    <submittedName>
        <fullName evidence="1">HAD family hydrolase</fullName>
    </submittedName>
</protein>
<dbReference type="InterPro" id="IPR036412">
    <property type="entry name" value="HAD-like_sf"/>
</dbReference>
<proteinExistence type="predicted"/>